<accession>A0A3E0VEG3</accession>
<keyword evidence="3" id="KW-1185">Reference proteome</keyword>
<sequence>MTDRSPVTKVSPIASWEALFRAQVQVMRTLAEDFPFKGISLTEYDVLYTLSFQPNRRMRIRDLNSRTLLTQPSVSRLVDRLSSRGLVNKSVDPSDGRGTIVSLTGAGYEIYRDAARTHGRSITSQMTKALTDDELAQLAVLCDKLRIGVSGIDDDCVVETPDA</sequence>
<dbReference type="SUPFAM" id="SSF46785">
    <property type="entry name" value="Winged helix' DNA-binding domain"/>
    <property type="match status" value="1"/>
</dbReference>
<dbReference type="InterPro" id="IPR000835">
    <property type="entry name" value="HTH_MarR-typ"/>
</dbReference>
<dbReference type="EMBL" id="NBWZ01000001">
    <property type="protein sequence ID" value="RFA08035.1"/>
    <property type="molecule type" value="Genomic_DNA"/>
</dbReference>
<dbReference type="GO" id="GO:0003700">
    <property type="term" value="F:DNA-binding transcription factor activity"/>
    <property type="evidence" value="ECO:0007669"/>
    <property type="project" value="InterPro"/>
</dbReference>
<dbReference type="OrthoDB" id="3178168at2"/>
<proteinExistence type="predicted"/>
<dbReference type="RefSeq" id="WP_116413452.1">
    <property type="nucleotide sequence ID" value="NZ_NBWZ01000001.1"/>
</dbReference>
<dbReference type="Pfam" id="PF12802">
    <property type="entry name" value="MarR_2"/>
    <property type="match status" value="1"/>
</dbReference>
<organism evidence="2 3">
    <name type="scientific">Subtercola boreus</name>
    <dbReference type="NCBI Taxonomy" id="120213"/>
    <lineage>
        <taxon>Bacteria</taxon>
        <taxon>Bacillati</taxon>
        <taxon>Actinomycetota</taxon>
        <taxon>Actinomycetes</taxon>
        <taxon>Micrococcales</taxon>
        <taxon>Microbacteriaceae</taxon>
        <taxon>Subtercola</taxon>
    </lineage>
</organism>
<dbReference type="InterPro" id="IPR036388">
    <property type="entry name" value="WH-like_DNA-bd_sf"/>
</dbReference>
<dbReference type="Proteomes" id="UP000256486">
    <property type="component" value="Unassembled WGS sequence"/>
</dbReference>
<dbReference type="PROSITE" id="PS50995">
    <property type="entry name" value="HTH_MARR_2"/>
    <property type="match status" value="1"/>
</dbReference>
<comment type="caution">
    <text evidence="2">The sequence shown here is derived from an EMBL/GenBank/DDBJ whole genome shotgun (WGS) entry which is preliminary data.</text>
</comment>
<dbReference type="Gene3D" id="1.10.10.10">
    <property type="entry name" value="Winged helix-like DNA-binding domain superfamily/Winged helix DNA-binding domain"/>
    <property type="match status" value="1"/>
</dbReference>
<dbReference type="AlphaFoldDB" id="A0A3E0VEG3"/>
<protein>
    <submittedName>
        <fullName evidence="2">MarR family transcriptional regulator</fullName>
    </submittedName>
</protein>
<dbReference type="GO" id="GO:0006950">
    <property type="term" value="P:response to stress"/>
    <property type="evidence" value="ECO:0007669"/>
    <property type="project" value="TreeGrafter"/>
</dbReference>
<evidence type="ECO:0000259" key="1">
    <source>
        <dbReference type="PROSITE" id="PS50995"/>
    </source>
</evidence>
<gene>
    <name evidence="2" type="ORF">B7R54_01480</name>
</gene>
<name>A0A3E0VEG3_9MICO</name>
<evidence type="ECO:0000313" key="3">
    <source>
        <dbReference type="Proteomes" id="UP000256486"/>
    </source>
</evidence>
<evidence type="ECO:0000313" key="2">
    <source>
        <dbReference type="EMBL" id="RFA08035.1"/>
    </source>
</evidence>
<dbReference type="SMART" id="SM00347">
    <property type="entry name" value="HTH_MARR"/>
    <property type="match status" value="1"/>
</dbReference>
<dbReference type="PRINTS" id="PR00598">
    <property type="entry name" value="HTHMARR"/>
</dbReference>
<dbReference type="PANTHER" id="PTHR33164:SF43">
    <property type="entry name" value="HTH-TYPE TRANSCRIPTIONAL REPRESSOR YETL"/>
    <property type="match status" value="1"/>
</dbReference>
<reference evidence="2 3" key="1">
    <citation type="submission" date="2017-04" db="EMBL/GenBank/DDBJ databases">
        <title>Comparative genome analysis of Subtercola boreus.</title>
        <authorList>
            <person name="Cho Y.-J."/>
            <person name="Cho A."/>
            <person name="Kim O.-S."/>
            <person name="Lee J.-I."/>
        </authorList>
    </citation>
    <scope>NUCLEOTIDE SEQUENCE [LARGE SCALE GENOMIC DNA]</scope>
    <source>
        <strain evidence="2 3">K300</strain>
    </source>
</reference>
<dbReference type="PANTHER" id="PTHR33164">
    <property type="entry name" value="TRANSCRIPTIONAL REGULATOR, MARR FAMILY"/>
    <property type="match status" value="1"/>
</dbReference>
<dbReference type="InterPro" id="IPR039422">
    <property type="entry name" value="MarR/SlyA-like"/>
</dbReference>
<feature type="domain" description="HTH marR-type" evidence="1">
    <location>
        <begin position="16"/>
        <end position="147"/>
    </location>
</feature>
<dbReference type="InterPro" id="IPR036390">
    <property type="entry name" value="WH_DNA-bd_sf"/>
</dbReference>